<evidence type="ECO:0000313" key="3">
    <source>
        <dbReference type="EMBL" id="MFD2513841.1"/>
    </source>
</evidence>
<sequence>MRKIFTLLLFAAAFLLCPTLQAQDLSTSLQNPFFKAVLERNKKLLATESSRFATSQTIRVAQTETYSLWGENDQWDDKTRTSYTYNTNGLVETATVVELPANVNQAQYIYSYNNQGVATDLVLKQWNNNAWVNSMKITFAFEGEQLSSFGIYNWENGAWLLMQGTRSTHTRSGDRITETVSEFYSIVPPSVTQGWVLDEKITYGYANSSDNRPTNITTYARIGSNWVAQEKETDIAYVGSTYTRSSYFYEELDASTNVWNKYKIEYQHITDAANSTRTTIETNYNVEGTTLLPSLRFTTTELTSGEKYVLEPIVRSLQEVYDADANEWVTDSEEKATISRDSNGDITQIVYQELSPAENAWVNTERFVYTNFAPITITGASDEILALATEVYPNPVQKALTISVDATKVRNSSLYIYSSTGKKVYEQNNLKAATTVDVSNLPSGIYLVKLSDDRNSSITRRIVKQ</sequence>
<dbReference type="Gene3D" id="2.40.128.720">
    <property type="match status" value="2"/>
</dbReference>
<dbReference type="Proteomes" id="UP001597544">
    <property type="component" value="Unassembled WGS sequence"/>
</dbReference>
<reference evidence="4" key="1">
    <citation type="journal article" date="2019" name="Int. J. Syst. Evol. Microbiol.">
        <title>The Global Catalogue of Microorganisms (GCM) 10K type strain sequencing project: providing services to taxonomists for standard genome sequencing and annotation.</title>
        <authorList>
            <consortium name="The Broad Institute Genomics Platform"/>
            <consortium name="The Broad Institute Genome Sequencing Center for Infectious Disease"/>
            <person name="Wu L."/>
            <person name="Ma J."/>
        </authorList>
    </citation>
    <scope>NUCLEOTIDE SEQUENCE [LARGE SCALE GENOMIC DNA]</scope>
    <source>
        <strain evidence="4">KCTC 42498</strain>
    </source>
</reference>
<feature type="signal peptide" evidence="1">
    <location>
        <begin position="1"/>
        <end position="22"/>
    </location>
</feature>
<feature type="domain" description="Secretion system C-terminal sorting" evidence="2">
    <location>
        <begin position="391"/>
        <end position="463"/>
    </location>
</feature>
<protein>
    <submittedName>
        <fullName evidence="3">T9SS type A sorting domain-containing protein</fullName>
    </submittedName>
</protein>
<dbReference type="Pfam" id="PF18962">
    <property type="entry name" value="Por_Secre_tail"/>
    <property type="match status" value="1"/>
</dbReference>
<dbReference type="EMBL" id="JBHULU010000012">
    <property type="protein sequence ID" value="MFD2513841.1"/>
    <property type="molecule type" value="Genomic_DNA"/>
</dbReference>
<evidence type="ECO:0000259" key="2">
    <source>
        <dbReference type="Pfam" id="PF18962"/>
    </source>
</evidence>
<gene>
    <name evidence="3" type="ORF">ACFSRY_08190</name>
</gene>
<keyword evidence="4" id="KW-1185">Reference proteome</keyword>
<keyword evidence="1" id="KW-0732">Signal</keyword>
<accession>A0ABW5IJV0</accession>
<organism evidence="3 4">
    <name type="scientific">Pontibacter locisalis</name>
    <dbReference type="NCBI Taxonomy" id="1719035"/>
    <lineage>
        <taxon>Bacteria</taxon>
        <taxon>Pseudomonadati</taxon>
        <taxon>Bacteroidota</taxon>
        <taxon>Cytophagia</taxon>
        <taxon>Cytophagales</taxon>
        <taxon>Hymenobacteraceae</taxon>
        <taxon>Pontibacter</taxon>
    </lineage>
</organism>
<feature type="chain" id="PRO_5047463036" evidence="1">
    <location>
        <begin position="23"/>
        <end position="465"/>
    </location>
</feature>
<evidence type="ECO:0000256" key="1">
    <source>
        <dbReference type="SAM" id="SignalP"/>
    </source>
</evidence>
<dbReference type="NCBIfam" id="TIGR04183">
    <property type="entry name" value="Por_Secre_tail"/>
    <property type="match status" value="1"/>
</dbReference>
<comment type="caution">
    <text evidence="3">The sequence shown here is derived from an EMBL/GenBank/DDBJ whole genome shotgun (WGS) entry which is preliminary data.</text>
</comment>
<dbReference type="RefSeq" id="WP_377505211.1">
    <property type="nucleotide sequence ID" value="NZ_JBHULU010000012.1"/>
</dbReference>
<name>A0ABW5IJV0_9BACT</name>
<dbReference type="InterPro" id="IPR026444">
    <property type="entry name" value="Secre_tail"/>
</dbReference>
<proteinExistence type="predicted"/>
<evidence type="ECO:0000313" key="4">
    <source>
        <dbReference type="Proteomes" id="UP001597544"/>
    </source>
</evidence>